<dbReference type="InterPro" id="IPR022761">
    <property type="entry name" value="Fumarate_lyase_N"/>
</dbReference>
<dbReference type="PANTHER" id="PTHR43172">
    <property type="entry name" value="ADENYLOSUCCINATE LYASE"/>
    <property type="match status" value="1"/>
</dbReference>
<dbReference type="CDD" id="cd01597">
    <property type="entry name" value="pCLME"/>
    <property type="match status" value="1"/>
</dbReference>
<dbReference type="InterPro" id="IPR020557">
    <property type="entry name" value="Fumarate_lyase_CS"/>
</dbReference>
<name>A0ABS0IYW2_9GAMM</name>
<dbReference type="Gene3D" id="1.10.40.30">
    <property type="entry name" value="Fumarase/aspartase (C-terminal domain)"/>
    <property type="match status" value="1"/>
</dbReference>
<comment type="caution">
    <text evidence="3">The sequence shown here is derived from an EMBL/GenBank/DDBJ whole genome shotgun (WGS) entry which is preliminary data.</text>
</comment>
<evidence type="ECO:0000259" key="2">
    <source>
        <dbReference type="SMART" id="SM00998"/>
    </source>
</evidence>
<dbReference type="SUPFAM" id="SSF48557">
    <property type="entry name" value="L-aspartase-like"/>
    <property type="match status" value="1"/>
</dbReference>
<dbReference type="Proteomes" id="UP000614721">
    <property type="component" value="Unassembled WGS sequence"/>
</dbReference>
<reference evidence="3 4" key="1">
    <citation type="submission" date="2020-11" db="EMBL/GenBank/DDBJ databases">
        <title>Enhanced detection system for hospital associated transmission using whole genome sequencing surveillance.</title>
        <authorList>
            <person name="Harrison L.H."/>
            <person name="Van Tyne D."/>
            <person name="Marsh J.W."/>
            <person name="Griffith M.P."/>
            <person name="Snyder D.J."/>
            <person name="Cooper V.S."/>
            <person name="Mustapha M."/>
        </authorList>
    </citation>
    <scope>NUCLEOTIDE SEQUENCE [LARGE SCALE GENOMIC DNA]</scope>
    <source>
        <strain evidence="3 4">PR00075</strain>
    </source>
</reference>
<dbReference type="InterPro" id="IPR019468">
    <property type="entry name" value="AdenyloSucc_lyase_C"/>
</dbReference>
<dbReference type="GO" id="GO:0016829">
    <property type="term" value="F:lyase activity"/>
    <property type="evidence" value="ECO:0007669"/>
    <property type="project" value="UniProtKB-KW"/>
</dbReference>
<gene>
    <name evidence="3" type="ORF">I4902_14815</name>
</gene>
<dbReference type="Pfam" id="PF00206">
    <property type="entry name" value="Lyase_1"/>
    <property type="match status" value="1"/>
</dbReference>
<accession>A0ABS0IYW2</accession>
<evidence type="ECO:0000313" key="4">
    <source>
        <dbReference type="Proteomes" id="UP000614721"/>
    </source>
</evidence>
<dbReference type="NCBIfam" id="TIGR00928">
    <property type="entry name" value="purB"/>
    <property type="match status" value="1"/>
</dbReference>
<dbReference type="EC" id="4.3.2.2" evidence="3"/>
<keyword evidence="4" id="KW-1185">Reference proteome</keyword>
<proteinExistence type="predicted"/>
<evidence type="ECO:0000313" key="3">
    <source>
        <dbReference type="EMBL" id="MBG2880532.1"/>
    </source>
</evidence>
<dbReference type="Gene3D" id="1.20.200.10">
    <property type="entry name" value="Fumarase/aspartase (Central domain)"/>
    <property type="match status" value="1"/>
</dbReference>
<dbReference type="PANTHER" id="PTHR43172:SF1">
    <property type="entry name" value="ADENYLOSUCCINATE LYASE"/>
    <property type="match status" value="1"/>
</dbReference>
<protein>
    <submittedName>
        <fullName evidence="3">Adenylosuccinate lyase</fullName>
        <ecNumber evidence="3">4.3.2.2</ecNumber>
    </submittedName>
</protein>
<dbReference type="InterPro" id="IPR000362">
    <property type="entry name" value="Fumarate_lyase_fam"/>
</dbReference>
<dbReference type="InterPro" id="IPR004769">
    <property type="entry name" value="Pur_lyase"/>
</dbReference>
<dbReference type="PRINTS" id="PR00149">
    <property type="entry name" value="FUMRATELYASE"/>
</dbReference>
<dbReference type="PRINTS" id="PR00145">
    <property type="entry name" value="ARGSUCLYASE"/>
</dbReference>
<dbReference type="EMBL" id="JADSJP010000028">
    <property type="protein sequence ID" value="MBG2880532.1"/>
    <property type="molecule type" value="Genomic_DNA"/>
</dbReference>
<keyword evidence="1 3" id="KW-0456">Lyase</keyword>
<sequence>MMGTSVFDSVLLKNLWSTEEMRTIFSDKTRMQNWLDYEAALAIEQAELGLIPKDAAKVIADTAKLEKLDMDYVLEQVRLTRHPLVPTIRGLEHACPEHYGEYVHFGPTTQDVIDTGLVLQLKDAHHTFLRDIKVLGRALLSLSEQHRNTPMVGRTLALQALPITFGHKTAIWLTELARHYQRLKEIEPRLFVGSVVGAVGTKASLSDKADELEARVLKRLGLGVPEISWQPARDRFSEYGMLIGLISGTLGKIANEILILAHNEIDELSEPFSKGQVGSSTMPHKRNPAIVENAACVSNTLKANLSVLTDMMKHQHERDGAIWKMEWKIMPELCLMLSVIFDNMKTVLGGLNVHVEKMRKNMDILGGFMLAERVMFALSDKAGKQTAHEIVYEASMSGQEEGITFVEAINRDTRIRDHITQEELDALLDPTTYVGNAPAQVDRVVVQTKASGWLND</sequence>
<feature type="domain" description="Adenylosuccinate lyase C-terminal" evidence="2">
    <location>
        <begin position="366"/>
        <end position="445"/>
    </location>
</feature>
<dbReference type="Pfam" id="PF10397">
    <property type="entry name" value="ADSL_C"/>
    <property type="match status" value="1"/>
</dbReference>
<dbReference type="SMART" id="SM00998">
    <property type="entry name" value="ADSL_C"/>
    <property type="match status" value="1"/>
</dbReference>
<organism evidence="3 4">
    <name type="scientific">Proteus alimentorum</name>
    <dbReference type="NCBI Taxonomy" id="1973495"/>
    <lineage>
        <taxon>Bacteria</taxon>
        <taxon>Pseudomonadati</taxon>
        <taxon>Pseudomonadota</taxon>
        <taxon>Gammaproteobacteria</taxon>
        <taxon>Enterobacterales</taxon>
        <taxon>Morganellaceae</taxon>
        <taxon>Proteus</taxon>
    </lineage>
</organism>
<evidence type="ECO:0000256" key="1">
    <source>
        <dbReference type="ARBA" id="ARBA00023239"/>
    </source>
</evidence>
<dbReference type="InterPro" id="IPR008948">
    <property type="entry name" value="L-Aspartase-like"/>
</dbReference>
<dbReference type="PROSITE" id="PS00163">
    <property type="entry name" value="FUMARATE_LYASES"/>
    <property type="match status" value="1"/>
</dbReference>